<dbReference type="RefSeq" id="WP_307481746.1">
    <property type="nucleotide sequence ID" value="NZ_JAUSUF010000001.1"/>
</dbReference>
<sequence>MKITTVIENNKKENSNLNNEHGLCYFIEEEGFNILFDTGQTEKALSNFNKLNLPLEKIDYIILSHPHYDHAGGFKEFINNMENKPKVIIGANFFNRSNKYHLKNGYEKYIGINFDEKFFKKNKINYKEINNIFKIGNNMYVISNLQNFKEEEINLNDYDDILYRKDNGIPTSDNFREEIVFIIAKEEGVVLITGCAHTGIINIILKVQKIIGKKVIEVIGGIHLSKNSLEENMKVLEDFKKLNIKKFSLCHCSGEKIINILKNEGNEVIEGFSGSIIK</sequence>
<dbReference type="Pfam" id="PF00753">
    <property type="entry name" value="Lactamase_B"/>
    <property type="match status" value="1"/>
</dbReference>
<comment type="caution">
    <text evidence="2">The sequence shown here is derived from an EMBL/GenBank/DDBJ whole genome shotgun (WGS) entry which is preliminary data.</text>
</comment>
<keyword evidence="2" id="KW-0808">Transferase</keyword>
<dbReference type="SUPFAM" id="SSF56281">
    <property type="entry name" value="Metallo-hydrolase/oxidoreductase"/>
    <property type="match status" value="1"/>
</dbReference>
<keyword evidence="3" id="KW-1185">Reference proteome</keyword>
<dbReference type="PANTHER" id="PTHR13754:SF13">
    <property type="entry name" value="METALLO-BETA-LACTAMASE SUPERFAMILY PROTEIN (AFU_ORTHOLOGUE AFUA_3G07630)"/>
    <property type="match status" value="1"/>
</dbReference>
<dbReference type="EC" id="2.5.1.105" evidence="2"/>
<protein>
    <submittedName>
        <fullName evidence="2">7, 8-dihydropterin-6-yl-methyl-4-(Beta-D-ribofuranosyl)aminobenzene 5'-phosphate synthase</fullName>
        <ecNumber evidence="2">2.5.1.105</ecNumber>
    </submittedName>
</protein>
<evidence type="ECO:0000259" key="1">
    <source>
        <dbReference type="Pfam" id="PF00753"/>
    </source>
</evidence>
<dbReference type="EMBL" id="JAUSUF010000001">
    <property type="protein sequence ID" value="MDQ0148154.1"/>
    <property type="molecule type" value="Genomic_DNA"/>
</dbReference>
<gene>
    <name evidence="2" type="ORF">J2S18_000071</name>
</gene>
<name>A0ABT9URI3_9FIRM</name>
<dbReference type="Proteomes" id="UP001228504">
    <property type="component" value="Unassembled WGS sequence"/>
</dbReference>
<dbReference type="InterPro" id="IPR052926">
    <property type="entry name" value="Metallo-beta-lactamase_dom"/>
</dbReference>
<dbReference type="CDD" id="cd07713">
    <property type="entry name" value="DHPS-like_MBL-fold"/>
    <property type="match status" value="1"/>
</dbReference>
<dbReference type="Gene3D" id="3.60.15.10">
    <property type="entry name" value="Ribonuclease Z/Hydroxyacylglutathione hydrolase-like"/>
    <property type="match status" value="1"/>
</dbReference>
<proteinExistence type="predicted"/>
<dbReference type="InterPro" id="IPR036866">
    <property type="entry name" value="RibonucZ/Hydroxyglut_hydro"/>
</dbReference>
<feature type="domain" description="Metallo-beta-lactamase" evidence="1">
    <location>
        <begin position="21"/>
        <end position="79"/>
    </location>
</feature>
<organism evidence="2 3">
    <name type="scientific">Eubacterium multiforme</name>
    <dbReference type="NCBI Taxonomy" id="83339"/>
    <lineage>
        <taxon>Bacteria</taxon>
        <taxon>Bacillati</taxon>
        <taxon>Bacillota</taxon>
        <taxon>Clostridia</taxon>
        <taxon>Eubacteriales</taxon>
        <taxon>Eubacteriaceae</taxon>
        <taxon>Eubacterium</taxon>
    </lineage>
</organism>
<evidence type="ECO:0000313" key="2">
    <source>
        <dbReference type="EMBL" id="MDQ0148154.1"/>
    </source>
</evidence>
<dbReference type="GO" id="GO:0102041">
    <property type="term" value="F:7,8-dihydropterin-6-yl-methyl-4-(beta-D-ribofuranosyl)aminobenzene 5'-phosphate synthase"/>
    <property type="evidence" value="ECO:0007669"/>
    <property type="project" value="UniProtKB-EC"/>
</dbReference>
<accession>A0ABT9URI3</accession>
<dbReference type="PANTHER" id="PTHR13754">
    <property type="entry name" value="METALLO-BETA-LACTAMASE SUPERFAMILY PROTEIN"/>
    <property type="match status" value="1"/>
</dbReference>
<reference evidence="2 3" key="1">
    <citation type="submission" date="2023-07" db="EMBL/GenBank/DDBJ databases">
        <title>Genomic Encyclopedia of Type Strains, Phase IV (KMG-IV): sequencing the most valuable type-strain genomes for metagenomic binning, comparative biology and taxonomic classification.</title>
        <authorList>
            <person name="Goeker M."/>
        </authorList>
    </citation>
    <scope>NUCLEOTIDE SEQUENCE [LARGE SCALE GENOMIC DNA]</scope>
    <source>
        <strain evidence="2 3">DSM 20694</strain>
    </source>
</reference>
<dbReference type="InterPro" id="IPR041712">
    <property type="entry name" value="DHPS-like_MBL-fold"/>
</dbReference>
<dbReference type="InterPro" id="IPR001279">
    <property type="entry name" value="Metallo-B-lactamas"/>
</dbReference>
<evidence type="ECO:0000313" key="3">
    <source>
        <dbReference type="Proteomes" id="UP001228504"/>
    </source>
</evidence>